<dbReference type="EMBL" id="BAABET010000009">
    <property type="protein sequence ID" value="GAA4328841.1"/>
    <property type="molecule type" value="Genomic_DNA"/>
</dbReference>
<comment type="caution">
    <text evidence="2">The sequence shown here is derived from an EMBL/GenBank/DDBJ whole genome shotgun (WGS) entry which is preliminary data.</text>
</comment>
<accession>A0ABP8GRB3</accession>
<evidence type="ECO:0000313" key="2">
    <source>
        <dbReference type="EMBL" id="GAA4328841.1"/>
    </source>
</evidence>
<organism evidence="2 3">
    <name type="scientific">Streptomyces venetus</name>
    <dbReference type="NCBI Taxonomy" id="1701086"/>
    <lineage>
        <taxon>Bacteria</taxon>
        <taxon>Bacillati</taxon>
        <taxon>Actinomycetota</taxon>
        <taxon>Actinomycetes</taxon>
        <taxon>Kitasatosporales</taxon>
        <taxon>Streptomycetaceae</taxon>
        <taxon>Streptomyces</taxon>
    </lineage>
</organism>
<evidence type="ECO:0000256" key="1">
    <source>
        <dbReference type="SAM" id="MobiDB-lite"/>
    </source>
</evidence>
<evidence type="ECO:0000313" key="3">
    <source>
        <dbReference type="Proteomes" id="UP001501115"/>
    </source>
</evidence>
<sequence length="83" mass="8522">MADVRGTAPGAPGAARRNRRGSDALFRVTAVAGKTPEPPPRPLKPQASPARSSASVPARREASRSSRVKPAGARDRVVTPAAA</sequence>
<gene>
    <name evidence="2" type="ORF">GCM10023086_57740</name>
</gene>
<dbReference type="Proteomes" id="UP001501115">
    <property type="component" value="Unassembled WGS sequence"/>
</dbReference>
<name>A0ABP8GRB3_9ACTN</name>
<protein>
    <submittedName>
        <fullName evidence="2">Uncharacterized protein</fullName>
    </submittedName>
</protein>
<reference evidence="3" key="1">
    <citation type="journal article" date="2019" name="Int. J. Syst. Evol. Microbiol.">
        <title>The Global Catalogue of Microorganisms (GCM) 10K type strain sequencing project: providing services to taxonomists for standard genome sequencing and annotation.</title>
        <authorList>
            <consortium name="The Broad Institute Genomics Platform"/>
            <consortium name="The Broad Institute Genome Sequencing Center for Infectious Disease"/>
            <person name="Wu L."/>
            <person name="Ma J."/>
        </authorList>
    </citation>
    <scope>NUCLEOTIDE SEQUENCE [LARGE SCALE GENOMIC DNA]</scope>
    <source>
        <strain evidence="3">JCM 31290</strain>
    </source>
</reference>
<feature type="compositionally biased region" description="Low complexity" evidence="1">
    <location>
        <begin position="1"/>
        <end position="15"/>
    </location>
</feature>
<feature type="compositionally biased region" description="Low complexity" evidence="1">
    <location>
        <begin position="44"/>
        <end position="57"/>
    </location>
</feature>
<feature type="region of interest" description="Disordered" evidence="1">
    <location>
        <begin position="1"/>
        <end position="83"/>
    </location>
</feature>
<keyword evidence="3" id="KW-1185">Reference proteome</keyword>
<proteinExistence type="predicted"/>